<accession>A0A9J5ZDW2</accession>
<organism evidence="1 2">
    <name type="scientific">Solanum commersonii</name>
    <name type="common">Commerson's wild potato</name>
    <name type="synonym">Commerson's nightshade</name>
    <dbReference type="NCBI Taxonomy" id="4109"/>
    <lineage>
        <taxon>Eukaryota</taxon>
        <taxon>Viridiplantae</taxon>
        <taxon>Streptophyta</taxon>
        <taxon>Embryophyta</taxon>
        <taxon>Tracheophyta</taxon>
        <taxon>Spermatophyta</taxon>
        <taxon>Magnoliopsida</taxon>
        <taxon>eudicotyledons</taxon>
        <taxon>Gunneridae</taxon>
        <taxon>Pentapetalae</taxon>
        <taxon>asterids</taxon>
        <taxon>lamiids</taxon>
        <taxon>Solanales</taxon>
        <taxon>Solanaceae</taxon>
        <taxon>Solanoideae</taxon>
        <taxon>Solaneae</taxon>
        <taxon>Solanum</taxon>
    </lineage>
</organism>
<dbReference type="EMBL" id="JACXVP010000004">
    <property type="protein sequence ID" value="KAG5611123.1"/>
    <property type="molecule type" value="Genomic_DNA"/>
</dbReference>
<dbReference type="Proteomes" id="UP000824120">
    <property type="component" value="Chromosome 4"/>
</dbReference>
<comment type="caution">
    <text evidence="1">The sequence shown here is derived from an EMBL/GenBank/DDBJ whole genome shotgun (WGS) entry which is preliminary data.</text>
</comment>
<evidence type="ECO:0000313" key="1">
    <source>
        <dbReference type="EMBL" id="KAG5611123.1"/>
    </source>
</evidence>
<sequence>MFRIRVFNSEHTCPLKYGKHISNDIIDDVILDLGIDINYVLAWREKEKALESTMGQPTTSYGKLPAYLYTLNKTFPSSHIRIKKTPANEFLYIRQHGRVLLKRGIATKMAEEEKDELSSHCEENTTNWHHTEQSTTLIKHLHLDQRYLFD</sequence>
<evidence type="ECO:0000313" key="2">
    <source>
        <dbReference type="Proteomes" id="UP000824120"/>
    </source>
</evidence>
<reference evidence="1 2" key="1">
    <citation type="submission" date="2020-09" db="EMBL/GenBank/DDBJ databases">
        <title>De no assembly of potato wild relative species, Solanum commersonii.</title>
        <authorList>
            <person name="Cho K."/>
        </authorList>
    </citation>
    <scope>NUCLEOTIDE SEQUENCE [LARGE SCALE GENOMIC DNA]</scope>
    <source>
        <strain evidence="1">LZ3.2</strain>
        <tissue evidence="1">Leaf</tissue>
    </source>
</reference>
<dbReference type="AlphaFoldDB" id="A0A9J5ZDW2"/>
<gene>
    <name evidence="1" type="ORF">H5410_022404</name>
</gene>
<proteinExistence type="predicted"/>
<keyword evidence="2" id="KW-1185">Reference proteome</keyword>
<dbReference type="OrthoDB" id="1301129at2759"/>
<name>A0A9J5ZDW2_SOLCO</name>
<protein>
    <submittedName>
        <fullName evidence="1">Uncharacterized protein</fullName>
    </submittedName>
</protein>